<accession>A0A8S5R7R0</accession>
<organism evidence="1">
    <name type="scientific">virus sp. ctLTC15</name>
    <dbReference type="NCBI Taxonomy" id="2826801"/>
    <lineage>
        <taxon>Viruses</taxon>
    </lineage>
</organism>
<name>A0A8S5R7R0_9VIRU</name>
<dbReference type="EMBL" id="BK015839">
    <property type="protein sequence ID" value="DAE27438.1"/>
    <property type="molecule type" value="Genomic_DNA"/>
</dbReference>
<sequence length="109" mass="11616">MGKPIERDFTQSKGILKYFPYEGAACIVPQTMVTSADANGKKIVKAGTPFPSNDAKCLGYLLEDVDVTMGDAPGTYVYQGSIDKAKVTANGVTVADEAKTATPRVTFFD</sequence>
<proteinExistence type="predicted"/>
<evidence type="ECO:0000313" key="1">
    <source>
        <dbReference type="EMBL" id="DAE27438.1"/>
    </source>
</evidence>
<protein>
    <submittedName>
        <fullName evidence="1">Head decoration protein</fullName>
    </submittedName>
</protein>
<reference evidence="1" key="1">
    <citation type="journal article" date="2021" name="Proc. Natl. Acad. Sci. U.S.A.">
        <title>A Catalog of Tens of Thousands of Viruses from Human Metagenomes Reveals Hidden Associations with Chronic Diseases.</title>
        <authorList>
            <person name="Tisza M.J."/>
            <person name="Buck C.B."/>
        </authorList>
    </citation>
    <scope>NUCLEOTIDE SEQUENCE</scope>
    <source>
        <strain evidence="1">CtLTC15</strain>
    </source>
</reference>